<reference evidence="5" key="2">
    <citation type="submission" date="2020-09" db="EMBL/GenBank/DDBJ databases">
        <authorList>
            <person name="Sun Q."/>
            <person name="Zhou Y."/>
        </authorList>
    </citation>
    <scope>NUCLEOTIDE SEQUENCE</scope>
    <source>
        <strain evidence="5">CGMCC 1.12827</strain>
    </source>
</reference>
<dbReference type="InterPro" id="IPR020845">
    <property type="entry name" value="AMP-binding_CS"/>
</dbReference>
<comment type="caution">
    <text evidence="5">The sequence shown here is derived from an EMBL/GenBank/DDBJ whole genome shotgun (WGS) entry which is preliminary data.</text>
</comment>
<dbReference type="InterPro" id="IPR025110">
    <property type="entry name" value="AMP-bd_C"/>
</dbReference>
<keyword evidence="2" id="KW-0436">Ligase</keyword>
<evidence type="ECO:0000259" key="4">
    <source>
        <dbReference type="Pfam" id="PF13193"/>
    </source>
</evidence>
<evidence type="ECO:0000256" key="2">
    <source>
        <dbReference type="ARBA" id="ARBA00022598"/>
    </source>
</evidence>
<dbReference type="GO" id="GO:0016405">
    <property type="term" value="F:CoA-ligase activity"/>
    <property type="evidence" value="ECO:0007669"/>
    <property type="project" value="TreeGrafter"/>
</dbReference>
<proteinExistence type="inferred from homology"/>
<gene>
    <name evidence="5" type="primary">fadD</name>
    <name evidence="5" type="ORF">GCM10011489_27810</name>
</gene>
<comment type="similarity">
    <text evidence="1">Belongs to the ATP-dependent AMP-binding enzyme family.</text>
</comment>
<dbReference type="PROSITE" id="PS00455">
    <property type="entry name" value="AMP_BINDING"/>
    <property type="match status" value="1"/>
</dbReference>
<name>A0A916WWR4_9ACTN</name>
<evidence type="ECO:0000313" key="5">
    <source>
        <dbReference type="EMBL" id="GGB38555.1"/>
    </source>
</evidence>
<dbReference type="InterPro" id="IPR042099">
    <property type="entry name" value="ANL_N_sf"/>
</dbReference>
<sequence length="567" mass="60124">MSVANIAGQSSSTTTVLTYPDVTVGELPAHMAVLYGDRPAVIDGARTLTYRQLDQQTQRIASALAARGVGHGDMVVLYLFNSVDFILAYYGSLRSGASVTLVNPLQPVAGLRAQIVETAARIGFTQAEQAPRLVEAGETLEAIIVVDRAATAQTDPTDATIALAEFLEAPAHAGGVGTGASAGDIAHIAYTGGTTGVSKGVRVLHRNVIANVTQMIGWRAGHAVLVDDSAALRLEPRGDGPGRGVIPGEGATIVVSPLFHAHALINMSFLLLCGVTQVLAGRFDPGRMLELIEKHRATYITGSPAMWHALATHPDVDTRDTSSVRVMSSGAAPIDPVTLRASSAGFPTAAVVEGYGLTEATCLVCSAPLSEGGEYRLGSVGLPTYDTDIEIREAGETEVSLPAGERGVLWVRGPQVTDGYLDHPEATAAQYVDGWLNTGDIAYRDDDGYVFICDRAKDMLIYKGYNVYPRELEDILVTHPAISAAAVVGRDAGAVGQEPVAFVVPKADQRIDADEVMAYVAEKVLPYKKIRDVMVIDALPVSTAGKIQKVRLREQVRGEHRDHTATR</sequence>
<dbReference type="Gene3D" id="3.40.50.12780">
    <property type="entry name" value="N-terminal domain of ligase-like"/>
    <property type="match status" value="1"/>
</dbReference>
<dbReference type="Gene3D" id="3.30.300.30">
    <property type="match status" value="1"/>
</dbReference>
<keyword evidence="6" id="KW-1185">Reference proteome</keyword>
<dbReference type="Pfam" id="PF13193">
    <property type="entry name" value="AMP-binding_C"/>
    <property type="match status" value="1"/>
</dbReference>
<feature type="domain" description="AMP-dependent synthetase/ligase" evidence="3">
    <location>
        <begin position="35"/>
        <end position="421"/>
    </location>
</feature>
<organism evidence="5 6">
    <name type="scientific">Gordonia jinhuaensis</name>
    <dbReference type="NCBI Taxonomy" id="1517702"/>
    <lineage>
        <taxon>Bacteria</taxon>
        <taxon>Bacillati</taxon>
        <taxon>Actinomycetota</taxon>
        <taxon>Actinomycetes</taxon>
        <taxon>Mycobacteriales</taxon>
        <taxon>Gordoniaceae</taxon>
        <taxon>Gordonia</taxon>
    </lineage>
</organism>
<dbReference type="Pfam" id="PF00501">
    <property type="entry name" value="AMP-binding"/>
    <property type="match status" value="1"/>
</dbReference>
<dbReference type="PANTHER" id="PTHR24096">
    <property type="entry name" value="LONG-CHAIN-FATTY-ACID--COA LIGASE"/>
    <property type="match status" value="1"/>
</dbReference>
<dbReference type="EMBL" id="BMGC01000021">
    <property type="protein sequence ID" value="GGB38555.1"/>
    <property type="molecule type" value="Genomic_DNA"/>
</dbReference>
<dbReference type="InterPro" id="IPR045851">
    <property type="entry name" value="AMP-bd_C_sf"/>
</dbReference>
<feature type="domain" description="AMP-binding enzyme C-terminal" evidence="4">
    <location>
        <begin position="471"/>
        <end position="546"/>
    </location>
</feature>
<dbReference type="InterPro" id="IPR000873">
    <property type="entry name" value="AMP-dep_synth/lig_dom"/>
</dbReference>
<dbReference type="AlphaFoldDB" id="A0A916WWR4"/>
<dbReference type="Proteomes" id="UP000621454">
    <property type="component" value="Unassembled WGS sequence"/>
</dbReference>
<protein>
    <submittedName>
        <fullName evidence="5">Long-chain acyl-CoA synthetase</fullName>
    </submittedName>
</protein>
<accession>A0A916WWR4</accession>
<evidence type="ECO:0000259" key="3">
    <source>
        <dbReference type="Pfam" id="PF00501"/>
    </source>
</evidence>
<dbReference type="PANTHER" id="PTHR24096:SF149">
    <property type="entry name" value="AMP-BINDING DOMAIN-CONTAINING PROTEIN-RELATED"/>
    <property type="match status" value="1"/>
</dbReference>
<reference evidence="5" key="1">
    <citation type="journal article" date="2014" name="Int. J. Syst. Evol. Microbiol.">
        <title>Complete genome sequence of Corynebacterium casei LMG S-19264T (=DSM 44701T), isolated from a smear-ripened cheese.</title>
        <authorList>
            <consortium name="US DOE Joint Genome Institute (JGI-PGF)"/>
            <person name="Walter F."/>
            <person name="Albersmeier A."/>
            <person name="Kalinowski J."/>
            <person name="Ruckert C."/>
        </authorList>
    </citation>
    <scope>NUCLEOTIDE SEQUENCE</scope>
    <source>
        <strain evidence="5">CGMCC 1.12827</strain>
    </source>
</reference>
<evidence type="ECO:0000256" key="1">
    <source>
        <dbReference type="ARBA" id="ARBA00006432"/>
    </source>
</evidence>
<evidence type="ECO:0000313" key="6">
    <source>
        <dbReference type="Proteomes" id="UP000621454"/>
    </source>
</evidence>
<dbReference type="RefSeq" id="WP_229742652.1">
    <property type="nucleotide sequence ID" value="NZ_BMGC01000021.1"/>
</dbReference>
<dbReference type="SUPFAM" id="SSF56801">
    <property type="entry name" value="Acetyl-CoA synthetase-like"/>
    <property type="match status" value="1"/>
</dbReference>